<evidence type="ECO:0000313" key="1">
    <source>
        <dbReference type="EMBL" id="KAE9390260.1"/>
    </source>
</evidence>
<protein>
    <recommendedName>
        <fullName evidence="3">Homeodomain-like protein</fullName>
    </recommendedName>
</protein>
<evidence type="ECO:0008006" key="3">
    <source>
        <dbReference type="Google" id="ProtNLM"/>
    </source>
</evidence>
<accession>A0A6A4GY74</accession>
<feature type="non-terminal residue" evidence="1">
    <location>
        <position position="67"/>
    </location>
</feature>
<dbReference type="AlphaFoldDB" id="A0A6A4GY74"/>
<organism evidence="1 2">
    <name type="scientific">Gymnopus androsaceus JB14</name>
    <dbReference type="NCBI Taxonomy" id="1447944"/>
    <lineage>
        <taxon>Eukaryota</taxon>
        <taxon>Fungi</taxon>
        <taxon>Dikarya</taxon>
        <taxon>Basidiomycota</taxon>
        <taxon>Agaricomycotina</taxon>
        <taxon>Agaricomycetes</taxon>
        <taxon>Agaricomycetidae</taxon>
        <taxon>Agaricales</taxon>
        <taxon>Marasmiineae</taxon>
        <taxon>Omphalotaceae</taxon>
        <taxon>Gymnopus</taxon>
    </lineage>
</organism>
<name>A0A6A4GY74_9AGAR</name>
<keyword evidence="2" id="KW-1185">Reference proteome</keyword>
<gene>
    <name evidence="1" type="ORF">BT96DRAFT_774089</name>
</gene>
<reference evidence="1" key="1">
    <citation type="journal article" date="2019" name="Environ. Microbiol.">
        <title>Fungal ecological strategies reflected in gene transcription - a case study of two litter decomposers.</title>
        <authorList>
            <person name="Barbi F."/>
            <person name="Kohler A."/>
            <person name="Barry K."/>
            <person name="Baskaran P."/>
            <person name="Daum C."/>
            <person name="Fauchery L."/>
            <person name="Ihrmark K."/>
            <person name="Kuo A."/>
            <person name="LaButti K."/>
            <person name="Lipzen A."/>
            <person name="Morin E."/>
            <person name="Grigoriev I.V."/>
            <person name="Henrissat B."/>
            <person name="Lindahl B."/>
            <person name="Martin F."/>
        </authorList>
    </citation>
    <scope>NUCLEOTIDE SEQUENCE</scope>
    <source>
        <strain evidence="1">JB14</strain>
    </source>
</reference>
<dbReference type="EMBL" id="ML769664">
    <property type="protein sequence ID" value="KAE9390260.1"/>
    <property type="molecule type" value="Genomic_DNA"/>
</dbReference>
<evidence type="ECO:0000313" key="2">
    <source>
        <dbReference type="Proteomes" id="UP000799118"/>
    </source>
</evidence>
<dbReference type="Proteomes" id="UP000799118">
    <property type="component" value="Unassembled WGS sequence"/>
</dbReference>
<dbReference type="OrthoDB" id="3255572at2759"/>
<proteinExistence type="predicted"/>
<sequence>MVFCHISKELKERTLWLLDHDYIPEDVAEILGVSKKSIARWKVYQEEHGSVIPPQDPQQGCPHFLTA</sequence>